<keyword evidence="1" id="KW-0732">Signal</keyword>
<name>A0ABV6QC37_9FLAO</name>
<dbReference type="RefSeq" id="WP_386064647.1">
    <property type="nucleotide sequence ID" value="NZ_JBHLTQ010000006.1"/>
</dbReference>
<gene>
    <name evidence="2" type="ORF">ACFFGA_12800</name>
</gene>
<reference evidence="2 3" key="1">
    <citation type="submission" date="2024-09" db="EMBL/GenBank/DDBJ databases">
        <authorList>
            <person name="Sun Q."/>
            <person name="Mori K."/>
        </authorList>
    </citation>
    <scope>NUCLEOTIDE SEQUENCE [LARGE SCALE GENOMIC DNA]</scope>
    <source>
        <strain evidence="2 3">NCAIM B.02481</strain>
    </source>
</reference>
<organism evidence="2 3">
    <name type="scientific">Winogradskyella pulchriflava</name>
    <dbReference type="NCBI Taxonomy" id="1110688"/>
    <lineage>
        <taxon>Bacteria</taxon>
        <taxon>Pseudomonadati</taxon>
        <taxon>Bacteroidota</taxon>
        <taxon>Flavobacteriia</taxon>
        <taxon>Flavobacteriales</taxon>
        <taxon>Flavobacteriaceae</taxon>
        <taxon>Winogradskyella</taxon>
    </lineage>
</organism>
<sequence>MKKTKILIASAILGIATFVAIAADHIDAPAVSGGTSDITDFYAFQGANTSNLVFVANVQGLLSPEATGSASFDENTLIEFNIDTDSDNVEDLVIQATARDGKMYFFGPTAPSQTGLNSTILATTAVQGSVDITDYGQTAVIGSANGMQFFAGPRDDPFFMDFNRYGEIIGGTATSFNNPGADTFAGFNVMSVVVEVPKSMIGGTGTINTWVESKRKQ</sequence>
<feature type="signal peptide" evidence="1">
    <location>
        <begin position="1"/>
        <end position="22"/>
    </location>
</feature>
<accession>A0ABV6QC37</accession>
<evidence type="ECO:0000313" key="3">
    <source>
        <dbReference type="Proteomes" id="UP001589832"/>
    </source>
</evidence>
<evidence type="ECO:0000313" key="2">
    <source>
        <dbReference type="EMBL" id="MFC0605442.1"/>
    </source>
</evidence>
<proteinExistence type="predicted"/>
<comment type="caution">
    <text evidence="2">The sequence shown here is derived from an EMBL/GenBank/DDBJ whole genome shotgun (WGS) entry which is preliminary data.</text>
</comment>
<dbReference type="EMBL" id="JBHLTQ010000006">
    <property type="protein sequence ID" value="MFC0605442.1"/>
    <property type="molecule type" value="Genomic_DNA"/>
</dbReference>
<protein>
    <submittedName>
        <fullName evidence="2">DUF4331 family protein</fullName>
    </submittedName>
</protein>
<keyword evidence="3" id="KW-1185">Reference proteome</keyword>
<evidence type="ECO:0000256" key="1">
    <source>
        <dbReference type="SAM" id="SignalP"/>
    </source>
</evidence>
<dbReference type="Proteomes" id="UP001589832">
    <property type="component" value="Unassembled WGS sequence"/>
</dbReference>
<dbReference type="Pfam" id="PF14224">
    <property type="entry name" value="DUF4331"/>
    <property type="match status" value="2"/>
</dbReference>
<feature type="chain" id="PRO_5047066623" evidence="1">
    <location>
        <begin position="23"/>
        <end position="217"/>
    </location>
</feature>
<dbReference type="InterPro" id="IPR025566">
    <property type="entry name" value="DUF4331"/>
</dbReference>